<dbReference type="Proteomes" id="UP001209922">
    <property type="component" value="Unassembled WGS sequence"/>
</dbReference>
<gene>
    <name evidence="2" type="ORF">OK345_08015</name>
</gene>
<feature type="signal peptide" evidence="1">
    <location>
        <begin position="1"/>
        <end position="24"/>
    </location>
</feature>
<evidence type="ECO:0000313" key="2">
    <source>
        <dbReference type="EMBL" id="MCW4472446.1"/>
    </source>
</evidence>
<dbReference type="EMBL" id="JAPCHY010000005">
    <property type="protein sequence ID" value="MCW4472446.1"/>
    <property type="molecule type" value="Genomic_DNA"/>
</dbReference>
<protein>
    <recommendedName>
        <fullName evidence="4">Secreted protein</fullName>
    </recommendedName>
</protein>
<keyword evidence="3" id="KW-1185">Reference proteome</keyword>
<proteinExistence type="predicted"/>
<evidence type="ECO:0000256" key="1">
    <source>
        <dbReference type="SAM" id="SignalP"/>
    </source>
</evidence>
<evidence type="ECO:0000313" key="3">
    <source>
        <dbReference type="Proteomes" id="UP001209922"/>
    </source>
</evidence>
<dbReference type="PROSITE" id="PS51257">
    <property type="entry name" value="PROKAR_LIPOPROTEIN"/>
    <property type="match status" value="1"/>
</dbReference>
<evidence type="ECO:0008006" key="4">
    <source>
        <dbReference type="Google" id="ProtNLM"/>
    </source>
</evidence>
<accession>A0ABT3JVE1</accession>
<organism evidence="2 3">
    <name type="scientific">Xanthomonas chitinilytica</name>
    <dbReference type="NCBI Taxonomy" id="2989819"/>
    <lineage>
        <taxon>Bacteria</taxon>
        <taxon>Pseudomonadati</taxon>
        <taxon>Pseudomonadota</taxon>
        <taxon>Gammaproteobacteria</taxon>
        <taxon>Lysobacterales</taxon>
        <taxon>Lysobacteraceae</taxon>
        <taxon>Xanthomonas</taxon>
    </lineage>
</organism>
<dbReference type="RefSeq" id="WP_265127403.1">
    <property type="nucleotide sequence ID" value="NZ_JAPCHY010000005.1"/>
</dbReference>
<sequence length="277" mass="30051">MVRRPIVGLIVVLGLAACTAFPRADTAASTSLNGYDTLPYPPTEDAHWGPLPPELAAVLADLPDTLAPLDRPGREVLAKLSYAHARQKPFYARRDGVTVWIRRFPGRGGAPDGLALQIAGSCNRLPAGIGRLAPDDQATLNRSCSQRQRSEFDSGLLLFLLAADGRLQPAGDVPGTPFPQLDPHDWQALRRAGASAPFADIATLARTDAIRLLIEPDPERGFPPGIKGLVGDSSPMLHGGFVVWTGDRFELRQQALPEQWPCRSLDRDCETDPYRQP</sequence>
<reference evidence="2 3" key="1">
    <citation type="submission" date="2022-10" db="EMBL/GenBank/DDBJ databases">
        <title>Xanthomonas sp. H13-6.</title>
        <authorList>
            <person name="Liu X."/>
            <person name="Deng Z."/>
            <person name="Jiang Y."/>
            <person name="Yu T."/>
            <person name="Ai J."/>
        </authorList>
    </citation>
    <scope>NUCLEOTIDE SEQUENCE [LARGE SCALE GENOMIC DNA]</scope>
    <source>
        <strain evidence="2 3">H13-6</strain>
    </source>
</reference>
<feature type="chain" id="PRO_5046192377" description="Secreted protein" evidence="1">
    <location>
        <begin position="25"/>
        <end position="277"/>
    </location>
</feature>
<name>A0ABT3JVE1_9XANT</name>
<keyword evidence="1" id="KW-0732">Signal</keyword>
<comment type="caution">
    <text evidence="2">The sequence shown here is derived from an EMBL/GenBank/DDBJ whole genome shotgun (WGS) entry which is preliminary data.</text>
</comment>